<evidence type="ECO:0000313" key="1">
    <source>
        <dbReference type="EMBL" id="GAH86911.1"/>
    </source>
</evidence>
<dbReference type="EMBL" id="BARU01039974">
    <property type="protein sequence ID" value="GAH86911.1"/>
    <property type="molecule type" value="Genomic_DNA"/>
</dbReference>
<reference evidence="1" key="1">
    <citation type="journal article" date="2014" name="Front. Microbiol.">
        <title>High frequency of phylogenetically diverse reductive dehalogenase-homologous genes in deep subseafloor sedimentary metagenomes.</title>
        <authorList>
            <person name="Kawai M."/>
            <person name="Futagami T."/>
            <person name="Toyoda A."/>
            <person name="Takaki Y."/>
            <person name="Nishi S."/>
            <person name="Hori S."/>
            <person name="Arai W."/>
            <person name="Tsubouchi T."/>
            <person name="Morono Y."/>
            <person name="Uchiyama I."/>
            <person name="Ito T."/>
            <person name="Fujiyama A."/>
            <person name="Inagaki F."/>
            <person name="Takami H."/>
        </authorList>
    </citation>
    <scope>NUCLEOTIDE SEQUENCE</scope>
    <source>
        <strain evidence="1">Expedition CK06-06</strain>
    </source>
</reference>
<dbReference type="AlphaFoldDB" id="X1IWS4"/>
<feature type="non-terminal residue" evidence="1">
    <location>
        <position position="1"/>
    </location>
</feature>
<accession>X1IWS4</accession>
<protein>
    <submittedName>
        <fullName evidence="1">Uncharacterized protein</fullName>
    </submittedName>
</protein>
<comment type="caution">
    <text evidence="1">The sequence shown here is derived from an EMBL/GenBank/DDBJ whole genome shotgun (WGS) entry which is preliminary data.</text>
</comment>
<sequence length="35" mass="3871">EKAKGYNIPTSLIVVEDSNLSNDLANLVSNVNYLY</sequence>
<organism evidence="1">
    <name type="scientific">marine sediment metagenome</name>
    <dbReference type="NCBI Taxonomy" id="412755"/>
    <lineage>
        <taxon>unclassified sequences</taxon>
        <taxon>metagenomes</taxon>
        <taxon>ecological metagenomes</taxon>
    </lineage>
</organism>
<name>X1IWS4_9ZZZZ</name>
<proteinExistence type="predicted"/>
<gene>
    <name evidence="1" type="ORF">S03H2_61870</name>
</gene>